<protein>
    <submittedName>
        <fullName evidence="2">Uncharacterized protein</fullName>
    </submittedName>
</protein>
<evidence type="ECO:0000256" key="1">
    <source>
        <dbReference type="SAM" id="MobiDB-lite"/>
    </source>
</evidence>
<feature type="compositionally biased region" description="Low complexity" evidence="1">
    <location>
        <begin position="266"/>
        <end position="276"/>
    </location>
</feature>
<keyword evidence="3" id="KW-1185">Reference proteome</keyword>
<feature type="compositionally biased region" description="Polar residues" evidence="1">
    <location>
        <begin position="352"/>
        <end position="365"/>
    </location>
</feature>
<name>A0AA38LY40_9TREE</name>
<feature type="compositionally biased region" description="Basic and acidic residues" evidence="1">
    <location>
        <begin position="913"/>
        <end position="929"/>
    </location>
</feature>
<feature type="region of interest" description="Disordered" evidence="1">
    <location>
        <begin position="236"/>
        <end position="340"/>
    </location>
</feature>
<proteinExistence type="predicted"/>
<feature type="region of interest" description="Disordered" evidence="1">
    <location>
        <begin position="539"/>
        <end position="630"/>
    </location>
</feature>
<evidence type="ECO:0000313" key="3">
    <source>
        <dbReference type="Proteomes" id="UP001164286"/>
    </source>
</evidence>
<feature type="compositionally biased region" description="Basic and acidic residues" evidence="1">
    <location>
        <begin position="683"/>
        <end position="695"/>
    </location>
</feature>
<feature type="region of interest" description="Disordered" evidence="1">
    <location>
        <begin position="678"/>
        <end position="958"/>
    </location>
</feature>
<feature type="region of interest" description="Disordered" evidence="1">
    <location>
        <begin position="1002"/>
        <end position="1060"/>
    </location>
</feature>
<evidence type="ECO:0000313" key="2">
    <source>
        <dbReference type="EMBL" id="KAI9638356.1"/>
    </source>
</evidence>
<feature type="compositionally biased region" description="Low complexity" evidence="1">
    <location>
        <begin position="449"/>
        <end position="464"/>
    </location>
</feature>
<comment type="caution">
    <text evidence="2">The sequence shown here is derived from an EMBL/GenBank/DDBJ whole genome shotgun (WGS) entry which is preliminary data.</text>
</comment>
<feature type="compositionally biased region" description="Basic and acidic residues" evidence="1">
    <location>
        <begin position="1024"/>
        <end position="1033"/>
    </location>
</feature>
<dbReference type="AlphaFoldDB" id="A0AA38LY40"/>
<dbReference type="GeneID" id="77731342"/>
<feature type="compositionally biased region" description="Polar residues" evidence="1">
    <location>
        <begin position="615"/>
        <end position="630"/>
    </location>
</feature>
<sequence length="1184" mass="123720">MSGYIVGTPPFYLSAHSAHAMVSDMQPTVLHPQTLLHVNLFLDEMLYTALAGAQSLNPAEIRTSGISAVFSADKPGESTASKNLGRTVAGEAELELRPWLEQYGSLRSVFGKDGNGMKRGGGFALQEAFEVMRVKCEEFSTVASHDSPRRSMEVQPIAAWEAVGGDSSDIKLDACGLYMTAIIENMAEQILTALGRVVNRDSDNTSASLEDLLTALAETDSLWGVFKPRISLEESIKSRQKRSHNPRTDRLAGRGSPGTTTPYAGSQSSLLPSSSSGAVHGRETPSNQKSSLPPSSFDARPSHDIPRGIAGGAGSIRKSPSMPSAKYHQGIGSREHQRTPSVLSANTRNMLGAYNDQTDAGSQTGRSKRDEEDDFDALMASGETMKVSLTPSRLKNFETARKSQPSSPSRAVLAKDRSFAVSPPRGDDLPPLLPRGGTPSKDTPPRPPRSSSMRSRSGSNSASSINNAKLQARSGSIIAEQDTEVEELADELDSPFRSKKQANKESLSELLASTGPIPGSAFENGDGVVKRTVPAVILGTAPPKFDDDEPASTKADYAASNEASKMSVNRPGRPVAPVAGDAARKRTPAREMADFFNESPAPLPAPASAMHTRQAKSMSVEPNQSSTRKTPAQDMADFFNTTAPPPSNNAQPTRFGAPVENLAPAPAKKGFMGFMSKIGGGAKTKEKKEISDPKTEIPTAGGPGWVGVKGYRAENASQRGERGISGGGNMASSPPPAVEKPLTPIGGGAKAIAEAYREQQRRESEGSLPVLAKAESSSNIAAQQQRAAPAAATAAPFALAPSIPASSSARTSTPPMTTRASQDSLSATSQARAIAGSPPLPGGGLTRKTSIRKPVPYADTPDVPPSLSLVTPQAAIYSGQGPAIPPMSPSRRKPSTVDEADGLVPDQPYPHAVEQEDKVQTLREEKSSEHMSFATAREEAGEEASTPRTAQGATMGDHAVPVGSGVAPRVVQGVLVGGVAGGLVGKAIDTVPEAADVRLGTDIEGGREEDEGMDTVPQATAVRDGAKSAKLDESAPSDSTTAPPIPSAAATEKTPAAQAPSIPLQDLLPLRHLLDQATSVRECQLLLSAILSQWGVPPSSPGEAPADPESRITAWLLAGREGPTGDFKAQHVGRQATEASTETTAVDVQAEKQGDAGGKAEGVTISGIVEEVKQAVTAGLARVI</sequence>
<feature type="region of interest" description="Disordered" evidence="1">
    <location>
        <begin position="352"/>
        <end position="526"/>
    </location>
</feature>
<reference evidence="2" key="1">
    <citation type="journal article" date="2022" name="G3 (Bethesda)">
        <title>High quality genome of the basidiomycete yeast Dioszegia hungarica PDD-24b-2 isolated from cloud water.</title>
        <authorList>
            <person name="Jarrige D."/>
            <person name="Haridas S."/>
            <person name="Bleykasten-Grosshans C."/>
            <person name="Joly M."/>
            <person name="Nadalig T."/>
            <person name="Sancelme M."/>
            <person name="Vuilleumier S."/>
            <person name="Grigoriev I.V."/>
            <person name="Amato P."/>
            <person name="Bringel F."/>
        </authorList>
    </citation>
    <scope>NUCLEOTIDE SEQUENCE</scope>
    <source>
        <strain evidence="2">PDD-24b-2</strain>
    </source>
</reference>
<dbReference type="EMBL" id="JAKWFO010000003">
    <property type="protein sequence ID" value="KAI9638356.1"/>
    <property type="molecule type" value="Genomic_DNA"/>
</dbReference>
<feature type="compositionally biased region" description="Acidic residues" evidence="1">
    <location>
        <begin position="481"/>
        <end position="493"/>
    </location>
</feature>
<dbReference type="RefSeq" id="XP_052948133.1">
    <property type="nucleotide sequence ID" value="XM_053092137.1"/>
</dbReference>
<feature type="compositionally biased region" description="Basic and acidic residues" evidence="1">
    <location>
        <begin position="755"/>
        <end position="765"/>
    </location>
</feature>
<feature type="compositionally biased region" description="Low complexity" evidence="1">
    <location>
        <begin position="1034"/>
        <end position="1060"/>
    </location>
</feature>
<accession>A0AA38LY40</accession>
<feature type="compositionally biased region" description="Low complexity" evidence="1">
    <location>
        <begin position="781"/>
        <end position="821"/>
    </location>
</feature>
<organism evidence="2 3">
    <name type="scientific">Dioszegia hungarica</name>
    <dbReference type="NCBI Taxonomy" id="4972"/>
    <lineage>
        <taxon>Eukaryota</taxon>
        <taxon>Fungi</taxon>
        <taxon>Dikarya</taxon>
        <taxon>Basidiomycota</taxon>
        <taxon>Agaricomycotina</taxon>
        <taxon>Tremellomycetes</taxon>
        <taxon>Tremellales</taxon>
        <taxon>Bulleribasidiaceae</taxon>
        <taxon>Dioszegia</taxon>
    </lineage>
</organism>
<feature type="compositionally biased region" description="Polar residues" evidence="1">
    <location>
        <begin position="284"/>
        <end position="294"/>
    </location>
</feature>
<dbReference type="Proteomes" id="UP001164286">
    <property type="component" value="Unassembled WGS sequence"/>
</dbReference>
<feature type="compositionally biased region" description="Basic and acidic residues" evidence="1">
    <location>
        <begin position="582"/>
        <end position="593"/>
    </location>
</feature>
<gene>
    <name evidence="2" type="ORF">MKK02DRAFT_42743</name>
</gene>
<feature type="region of interest" description="Disordered" evidence="1">
    <location>
        <begin position="642"/>
        <end position="661"/>
    </location>
</feature>
<feature type="compositionally biased region" description="Polar residues" evidence="1">
    <location>
        <begin position="822"/>
        <end position="831"/>
    </location>
</feature>